<dbReference type="GO" id="GO:0005975">
    <property type="term" value="P:carbohydrate metabolic process"/>
    <property type="evidence" value="ECO:0007669"/>
    <property type="project" value="InterPro"/>
</dbReference>
<proteinExistence type="inferred from homology"/>
<keyword evidence="2" id="KW-0732">Signal</keyword>
<comment type="similarity">
    <text evidence="1 5">Belongs to the glycosyl hydrolase 31 family.</text>
</comment>
<dbReference type="AlphaFoldDB" id="A0A4Y9Y6E6"/>
<feature type="domain" description="Glycosyl hydrolase family 31 C-terminal" evidence="7">
    <location>
        <begin position="368"/>
        <end position="459"/>
    </location>
</feature>
<dbReference type="STRING" id="205917.A0A4Y9Y6E6"/>
<dbReference type="InterPro" id="IPR030458">
    <property type="entry name" value="Glyco_hydro_31_AS"/>
</dbReference>
<name>A0A4Y9Y6E6_9AGAM</name>
<protein>
    <recommendedName>
        <fullName evidence="10">Galactose mutarotase N-terminal barrel domain-containing protein</fullName>
    </recommendedName>
</protein>
<dbReference type="SUPFAM" id="SSF51011">
    <property type="entry name" value="Glycosyl hydrolase domain"/>
    <property type="match status" value="1"/>
</dbReference>
<accession>A0A4Y9Y6E6</accession>
<dbReference type="CDD" id="cd06602">
    <property type="entry name" value="GH31_MGAM_SI_GAA"/>
    <property type="match status" value="1"/>
</dbReference>
<dbReference type="PANTHER" id="PTHR22762:SF133">
    <property type="entry name" value="P-TYPE DOMAIN-CONTAINING PROTEIN"/>
    <property type="match status" value="1"/>
</dbReference>
<evidence type="ECO:0000313" key="9">
    <source>
        <dbReference type="Proteomes" id="UP000298327"/>
    </source>
</evidence>
<dbReference type="InterPro" id="IPR017853">
    <property type="entry name" value="GH"/>
</dbReference>
<dbReference type="OrthoDB" id="5839090at2759"/>
<dbReference type="GO" id="GO:0004553">
    <property type="term" value="F:hydrolase activity, hydrolyzing O-glycosyl compounds"/>
    <property type="evidence" value="ECO:0007669"/>
    <property type="project" value="InterPro"/>
</dbReference>
<dbReference type="InterPro" id="IPR048395">
    <property type="entry name" value="Glyco_hydro_31_C"/>
</dbReference>
<dbReference type="InterPro" id="IPR000322">
    <property type="entry name" value="Glyco_hydro_31_TIM"/>
</dbReference>
<evidence type="ECO:0008006" key="10">
    <source>
        <dbReference type="Google" id="ProtNLM"/>
    </source>
</evidence>
<dbReference type="Proteomes" id="UP000298327">
    <property type="component" value="Unassembled WGS sequence"/>
</dbReference>
<evidence type="ECO:0000256" key="1">
    <source>
        <dbReference type="ARBA" id="ARBA00007806"/>
    </source>
</evidence>
<sequence length="591" mass="64055">ASNGQHYIPILDAAVGHIANSTDVYNPFTRGIEQDVFVKNPDGSTYIGQVWPGYTVFPDWFANKTEEYWAEALNNWTAEGVEFSGLWLDMNEVSSFCDGSCGTGADLSNTSVPVTLPGDPDSPVTSYPEGYNSTISGPSGNLTVNGTQTYGAGESSAGSAWLQQRVLSKRGLGAANQTNVNLNTPPYALHNGFGRLSIHTLATNATHAGGYVEIDVHNIWGYMEERATHRSLSSSVRPGQRPFLISRSTFPGTGKWSGHWLGDNTSKWAYLLYNIQGVLQFQLFQIPMVGADTCGFMGNTDEELCNRWMQLSAFTPFYRNHNQRGALPQEPYRWDSVANASRTAIAIRLRILMPWPQYTLFANASTVGTPPVRALFFEFPNEPELFSVDRQFMVGSDILVTPVVTPNVSTVDGIFPGRGSITWRDWYTHEVVNATAGGNTTLSAPLGHIPVHIRSGAAILLHSQPGYTTNETRQSPYALLVSQNADGSARGTAYIDDGITLPDPAKGGVQNRTVVFEVANGTLSVSGQGAWHVQQKLSQVTVLGLSRAPQSVSVGGQALAGGSWNYTQEVQRFSIGGLEVDLNGDTTISWA</sequence>
<keyword evidence="9" id="KW-1185">Reference proteome</keyword>
<evidence type="ECO:0000256" key="4">
    <source>
        <dbReference type="ARBA" id="ARBA00023295"/>
    </source>
</evidence>
<evidence type="ECO:0000259" key="6">
    <source>
        <dbReference type="Pfam" id="PF01055"/>
    </source>
</evidence>
<dbReference type="Gene3D" id="2.60.40.1180">
    <property type="entry name" value="Golgi alpha-mannosidase II"/>
    <property type="match status" value="2"/>
</dbReference>
<evidence type="ECO:0000256" key="3">
    <source>
        <dbReference type="ARBA" id="ARBA00022801"/>
    </source>
</evidence>
<dbReference type="InterPro" id="IPR030459">
    <property type="entry name" value="Glyco_hydro_31_CS"/>
</dbReference>
<evidence type="ECO:0000259" key="7">
    <source>
        <dbReference type="Pfam" id="PF21365"/>
    </source>
</evidence>
<dbReference type="SUPFAM" id="SSF51445">
    <property type="entry name" value="(Trans)glycosidases"/>
    <property type="match status" value="1"/>
</dbReference>
<comment type="caution">
    <text evidence="8">The sequence shown here is derived from an EMBL/GenBank/DDBJ whole genome shotgun (WGS) entry which is preliminary data.</text>
</comment>
<dbReference type="EMBL" id="SEOQ01000748">
    <property type="protein sequence ID" value="TFY57478.1"/>
    <property type="molecule type" value="Genomic_DNA"/>
</dbReference>
<organism evidence="8 9">
    <name type="scientific">Dentipellis fragilis</name>
    <dbReference type="NCBI Taxonomy" id="205917"/>
    <lineage>
        <taxon>Eukaryota</taxon>
        <taxon>Fungi</taxon>
        <taxon>Dikarya</taxon>
        <taxon>Basidiomycota</taxon>
        <taxon>Agaricomycotina</taxon>
        <taxon>Agaricomycetes</taxon>
        <taxon>Russulales</taxon>
        <taxon>Hericiaceae</taxon>
        <taxon>Dentipellis</taxon>
    </lineage>
</organism>
<dbReference type="PANTHER" id="PTHR22762">
    <property type="entry name" value="ALPHA-GLUCOSIDASE"/>
    <property type="match status" value="1"/>
</dbReference>
<dbReference type="PROSITE" id="PS00129">
    <property type="entry name" value="GLYCOSYL_HYDROL_F31_1"/>
    <property type="match status" value="1"/>
</dbReference>
<dbReference type="InterPro" id="IPR013780">
    <property type="entry name" value="Glyco_hydro_b"/>
</dbReference>
<evidence type="ECO:0000313" key="8">
    <source>
        <dbReference type="EMBL" id="TFY57478.1"/>
    </source>
</evidence>
<dbReference type="Gene3D" id="3.20.20.80">
    <property type="entry name" value="Glycosidases"/>
    <property type="match status" value="2"/>
</dbReference>
<reference evidence="8 9" key="1">
    <citation type="submission" date="2019-02" db="EMBL/GenBank/DDBJ databases">
        <title>Genome sequencing of the rare red list fungi Dentipellis fragilis.</title>
        <authorList>
            <person name="Buettner E."/>
            <person name="Kellner H."/>
        </authorList>
    </citation>
    <scope>NUCLEOTIDE SEQUENCE [LARGE SCALE GENOMIC DNA]</scope>
    <source>
        <strain evidence="8 9">DSM 105465</strain>
    </source>
</reference>
<feature type="non-terminal residue" evidence="8">
    <location>
        <position position="1"/>
    </location>
</feature>
<gene>
    <name evidence="8" type="ORF">EVG20_g8535</name>
</gene>
<dbReference type="Pfam" id="PF21365">
    <property type="entry name" value="Glyco_hydro_31_3rd"/>
    <property type="match status" value="1"/>
</dbReference>
<evidence type="ECO:0000256" key="5">
    <source>
        <dbReference type="RuleBase" id="RU361185"/>
    </source>
</evidence>
<feature type="domain" description="Glycoside hydrolase family 31 TIM barrel" evidence="6">
    <location>
        <begin position="2"/>
        <end position="352"/>
    </location>
</feature>
<keyword evidence="3 5" id="KW-0378">Hydrolase</keyword>
<keyword evidence="4 5" id="KW-0326">Glycosidase</keyword>
<dbReference type="Pfam" id="PF01055">
    <property type="entry name" value="Glyco_hydro_31_2nd"/>
    <property type="match status" value="1"/>
</dbReference>
<evidence type="ECO:0000256" key="2">
    <source>
        <dbReference type="ARBA" id="ARBA00022729"/>
    </source>
</evidence>
<dbReference type="PROSITE" id="PS00707">
    <property type="entry name" value="GLYCOSYL_HYDROL_F31_2"/>
    <property type="match status" value="1"/>
</dbReference>